<keyword evidence="1" id="KW-0597">Phosphoprotein</keyword>
<dbReference type="GO" id="GO:0006808">
    <property type="term" value="P:regulation of nitrogen utilization"/>
    <property type="evidence" value="ECO:0007669"/>
    <property type="project" value="InterPro"/>
</dbReference>
<name>A0A517U0S1_9BACT</name>
<dbReference type="GO" id="GO:0030234">
    <property type="term" value="F:enzyme regulator activity"/>
    <property type="evidence" value="ECO:0007669"/>
    <property type="project" value="InterPro"/>
</dbReference>
<dbReference type="InterPro" id="IPR017918">
    <property type="entry name" value="N-reg_PII_CS"/>
</dbReference>
<sequence length="112" mass="12039">MKKIEAIVRHHKLDDVKEALIGVGLHGMTVTEVRGFGRQRGHTETYRGTEYRVDFVPKVKIELAVAAELAPKAVSAIIGAAKTGQVGDGKIFLSDLTEVVRVRTGETGSAAL</sequence>
<protein>
    <submittedName>
        <fullName evidence="3">Nitrogen regulatory protein P-II</fullName>
    </submittedName>
</protein>
<gene>
    <name evidence="3" type="primary">glnB_5</name>
    <name evidence="3" type="ORF">I41_34230</name>
</gene>
<dbReference type="SMART" id="SM00938">
    <property type="entry name" value="P-II"/>
    <property type="match status" value="1"/>
</dbReference>
<accession>A0A517U0S1</accession>
<reference evidence="3 4" key="1">
    <citation type="submission" date="2019-02" db="EMBL/GenBank/DDBJ databases">
        <title>Deep-cultivation of Planctomycetes and their phenomic and genomic characterization uncovers novel biology.</title>
        <authorList>
            <person name="Wiegand S."/>
            <person name="Jogler M."/>
            <person name="Boedeker C."/>
            <person name="Pinto D."/>
            <person name="Vollmers J."/>
            <person name="Rivas-Marin E."/>
            <person name="Kohn T."/>
            <person name="Peeters S.H."/>
            <person name="Heuer A."/>
            <person name="Rast P."/>
            <person name="Oberbeckmann S."/>
            <person name="Bunk B."/>
            <person name="Jeske O."/>
            <person name="Meyerdierks A."/>
            <person name="Storesund J.E."/>
            <person name="Kallscheuer N."/>
            <person name="Luecker S."/>
            <person name="Lage O.M."/>
            <person name="Pohl T."/>
            <person name="Merkel B.J."/>
            <person name="Hornburger P."/>
            <person name="Mueller R.-W."/>
            <person name="Bruemmer F."/>
            <person name="Labrenz M."/>
            <person name="Spormann A.M."/>
            <person name="Op den Camp H."/>
            <person name="Overmann J."/>
            <person name="Amann R."/>
            <person name="Jetten M.S.M."/>
            <person name="Mascher T."/>
            <person name="Medema M.H."/>
            <person name="Devos D.P."/>
            <person name="Kaster A.-K."/>
            <person name="Ovreas L."/>
            <person name="Rohde M."/>
            <person name="Galperin M.Y."/>
            <person name="Jogler C."/>
        </authorList>
    </citation>
    <scope>NUCLEOTIDE SEQUENCE [LARGE SCALE GENOMIC DNA]</scope>
    <source>
        <strain evidence="3 4">I41</strain>
    </source>
</reference>
<organism evidence="3 4">
    <name type="scientific">Lacipirellula limnantheis</name>
    <dbReference type="NCBI Taxonomy" id="2528024"/>
    <lineage>
        <taxon>Bacteria</taxon>
        <taxon>Pseudomonadati</taxon>
        <taxon>Planctomycetota</taxon>
        <taxon>Planctomycetia</taxon>
        <taxon>Pirellulales</taxon>
        <taxon>Lacipirellulaceae</taxon>
        <taxon>Lacipirellula</taxon>
    </lineage>
</organism>
<dbReference type="PRINTS" id="PR00340">
    <property type="entry name" value="PIIGLNB"/>
</dbReference>
<proteinExistence type="inferred from homology"/>
<dbReference type="RefSeq" id="WP_145434000.1">
    <property type="nucleotide sequence ID" value="NZ_CP036339.1"/>
</dbReference>
<dbReference type="PROSITE" id="PS00638">
    <property type="entry name" value="PII_GLNB_CTER"/>
    <property type="match status" value="1"/>
</dbReference>
<dbReference type="PROSITE" id="PS51343">
    <property type="entry name" value="PII_GLNB_DOM"/>
    <property type="match status" value="1"/>
</dbReference>
<dbReference type="PANTHER" id="PTHR30115">
    <property type="entry name" value="NITROGEN REGULATORY PROTEIN P-II"/>
    <property type="match status" value="1"/>
</dbReference>
<dbReference type="PANTHER" id="PTHR30115:SF11">
    <property type="entry name" value="NITROGEN REGULATORY PROTEIN P-II HOMOLOG"/>
    <property type="match status" value="1"/>
</dbReference>
<comment type="similarity">
    <text evidence="2">Belongs to the P(II) protein family.</text>
</comment>
<dbReference type="GO" id="GO:0005524">
    <property type="term" value="F:ATP binding"/>
    <property type="evidence" value="ECO:0007669"/>
    <property type="project" value="TreeGrafter"/>
</dbReference>
<dbReference type="InterPro" id="IPR015867">
    <property type="entry name" value="N-reg_PII/ATP_PRibTrfase_C"/>
</dbReference>
<feature type="modified residue" description="O-UMP-tyrosine" evidence="1">
    <location>
        <position position="51"/>
    </location>
</feature>
<dbReference type="Proteomes" id="UP000317909">
    <property type="component" value="Chromosome"/>
</dbReference>
<evidence type="ECO:0000256" key="1">
    <source>
        <dbReference type="PIRSR" id="PIRSR602187-50"/>
    </source>
</evidence>
<dbReference type="GO" id="GO:0005829">
    <property type="term" value="C:cytosol"/>
    <property type="evidence" value="ECO:0007669"/>
    <property type="project" value="TreeGrafter"/>
</dbReference>
<dbReference type="InterPro" id="IPR011322">
    <property type="entry name" value="N-reg_PII-like_a/b"/>
</dbReference>
<dbReference type="Pfam" id="PF00543">
    <property type="entry name" value="P-II"/>
    <property type="match status" value="1"/>
</dbReference>
<evidence type="ECO:0000313" key="4">
    <source>
        <dbReference type="Proteomes" id="UP000317909"/>
    </source>
</evidence>
<dbReference type="SUPFAM" id="SSF54913">
    <property type="entry name" value="GlnB-like"/>
    <property type="match status" value="1"/>
</dbReference>
<dbReference type="InterPro" id="IPR002187">
    <property type="entry name" value="N-reg_PII"/>
</dbReference>
<dbReference type="KEGG" id="llh:I41_34230"/>
<evidence type="ECO:0000256" key="2">
    <source>
        <dbReference type="RuleBase" id="RU003936"/>
    </source>
</evidence>
<dbReference type="Gene3D" id="3.30.70.120">
    <property type="match status" value="1"/>
</dbReference>
<dbReference type="EMBL" id="CP036339">
    <property type="protein sequence ID" value="QDT74228.1"/>
    <property type="molecule type" value="Genomic_DNA"/>
</dbReference>
<evidence type="ECO:0000313" key="3">
    <source>
        <dbReference type="EMBL" id="QDT74228.1"/>
    </source>
</evidence>
<keyword evidence="4" id="KW-1185">Reference proteome</keyword>
<dbReference type="OrthoDB" id="9802729at2"/>
<dbReference type="AlphaFoldDB" id="A0A517U0S1"/>